<protein>
    <submittedName>
        <fullName evidence="5">Nucleoprotein TPR</fullName>
    </submittedName>
</protein>
<evidence type="ECO:0000313" key="3">
    <source>
        <dbReference type="EMBL" id="VDL59944.1"/>
    </source>
</evidence>
<dbReference type="Proteomes" id="UP000274504">
    <property type="component" value="Unassembled WGS sequence"/>
</dbReference>
<evidence type="ECO:0000256" key="1">
    <source>
        <dbReference type="SAM" id="Coils"/>
    </source>
</evidence>
<gene>
    <name evidence="3" type="ORF">HDID_LOCUS7626</name>
</gene>
<sequence length="613" mass="70287">MTAEREHLQREIQHFSSRIQEITRQLRETQLNCDSIANQRDNLQSRLEQLQQTSGGMRSYGTTGSNILGRPASVAAGYSDMMYTSTGAIMTGGQLSRELDRLHTEHEAMKSQLDSAQRSARQFKQEVEFAKREASDLRETLQHTQELLQASEESLRKIKEDSTRKVNLETEKYKQQQEELCKQLENLNKQVLAKDTLVEQLTNQLSSAQDNCREYEQKLMQVNQQVESLTSQQDQVAFERNQQQRLSYELETVKKELSLRENQFNQLTQKLNQSLKESNDQSQVIERLSQQLAAAKLSAQQATAEAENAQRKAASWATEQSAANSEQSQRDSETIAALKDDLKTAIDEKEMLQQRAQQLESDLMTKIKVYKTEVERAQTAEEVCKQEHLTIINRLSQENQDLKMALKEAGQAQPRSPTFDESANHNLKQEVDILKKELDKRDVVIAKLEKECQEKHVRKLEALQVQLRRYEEEVANLNRVLDEQRKGIEDRDNLVRQMRAESQKTGGQAELEQLQAEHSRCGQQIQAKQQQLETLMQQLEQQAEEILTTKIEALTASMCEKDANIALIQTAGPQNASSNSTVQKLMSEKETIQTQLRQLTFARDALAEQRKAR</sequence>
<evidence type="ECO:0000313" key="5">
    <source>
        <dbReference type="WBParaSite" id="HDID_0000762801-mRNA-1"/>
    </source>
</evidence>
<name>A0A0R3SR62_HYMDI</name>
<dbReference type="EMBL" id="UYSG01010956">
    <property type="protein sequence ID" value="VDL59944.1"/>
    <property type="molecule type" value="Genomic_DNA"/>
</dbReference>
<dbReference type="OrthoDB" id="2019763at2759"/>
<evidence type="ECO:0000313" key="4">
    <source>
        <dbReference type="Proteomes" id="UP000274504"/>
    </source>
</evidence>
<reference evidence="3 4" key="2">
    <citation type="submission" date="2018-11" db="EMBL/GenBank/DDBJ databases">
        <authorList>
            <consortium name="Pathogen Informatics"/>
        </authorList>
    </citation>
    <scope>NUCLEOTIDE SEQUENCE [LARGE SCALE GENOMIC DNA]</scope>
</reference>
<proteinExistence type="predicted"/>
<keyword evidence="1" id="KW-0175">Coiled coil</keyword>
<dbReference type="AlphaFoldDB" id="A0A0R3SR62"/>
<accession>A0A0R3SR62</accession>
<organism evidence="5">
    <name type="scientific">Hymenolepis diminuta</name>
    <name type="common">Rat tapeworm</name>
    <dbReference type="NCBI Taxonomy" id="6216"/>
    <lineage>
        <taxon>Eukaryota</taxon>
        <taxon>Metazoa</taxon>
        <taxon>Spiralia</taxon>
        <taxon>Lophotrochozoa</taxon>
        <taxon>Platyhelminthes</taxon>
        <taxon>Cestoda</taxon>
        <taxon>Eucestoda</taxon>
        <taxon>Cyclophyllidea</taxon>
        <taxon>Hymenolepididae</taxon>
        <taxon>Hymenolepis</taxon>
    </lineage>
</organism>
<dbReference type="WBParaSite" id="HDID_0000762801-mRNA-1">
    <property type="protein sequence ID" value="HDID_0000762801-mRNA-1"/>
    <property type="gene ID" value="HDID_0000762801"/>
</dbReference>
<dbReference type="STRING" id="6216.A0A0R3SR62"/>
<feature type="coiled-coil region" evidence="1">
    <location>
        <begin position="392"/>
        <end position="552"/>
    </location>
</feature>
<feature type="region of interest" description="Disordered" evidence="2">
    <location>
        <begin position="49"/>
        <end position="68"/>
    </location>
</feature>
<feature type="coiled-coil region" evidence="1">
    <location>
        <begin position="99"/>
        <end position="362"/>
    </location>
</feature>
<feature type="compositionally biased region" description="Polar residues" evidence="2">
    <location>
        <begin position="49"/>
        <end position="66"/>
    </location>
</feature>
<evidence type="ECO:0000256" key="2">
    <source>
        <dbReference type="SAM" id="MobiDB-lite"/>
    </source>
</evidence>
<reference evidence="5" key="1">
    <citation type="submission" date="2017-02" db="UniProtKB">
        <authorList>
            <consortium name="WormBaseParasite"/>
        </authorList>
    </citation>
    <scope>IDENTIFICATION</scope>
</reference>